<keyword evidence="9" id="KW-0289">Folate biosynthesis</keyword>
<dbReference type="SUPFAM" id="SSF55083">
    <property type="entry name" value="6-hydroxymethyl-7,8-dihydropterin pyrophosphokinase, HPPK"/>
    <property type="match status" value="1"/>
</dbReference>
<reference evidence="14 15" key="1">
    <citation type="submission" date="2020-04" db="EMBL/GenBank/DDBJ databases">
        <title>Novosphingobium sp. TW-4 isolated from soil.</title>
        <authorList>
            <person name="Dahal R.H."/>
            <person name="Chaudhary D.K."/>
        </authorList>
    </citation>
    <scope>NUCLEOTIDE SEQUENCE [LARGE SCALE GENOMIC DNA]</scope>
    <source>
        <strain evidence="14 15">TW-4</strain>
    </source>
</reference>
<evidence type="ECO:0000256" key="4">
    <source>
        <dbReference type="ARBA" id="ARBA00016218"/>
    </source>
</evidence>
<sequence length="172" mass="18723">MERQRYLIALGSNVRHARHGAPRAVLRAALGALGEAGIAVVAASPVLASAPLGPSRRQYANGAAVVEATLGPRALLALLQRIERDFGRIRRGQRWSARTLDLDIVLWSGGAWADKALTIPHPAFRERDFVVRPAARIARDWRDPATGLALKHLSARLTRKSRAPSAARRRAP</sequence>
<dbReference type="Pfam" id="PF01288">
    <property type="entry name" value="HPPK"/>
    <property type="match status" value="1"/>
</dbReference>
<gene>
    <name evidence="14" type="primary">folK</name>
    <name evidence="14" type="ORF">HHL27_17460</name>
</gene>
<dbReference type="PANTHER" id="PTHR43071">
    <property type="entry name" value="2-AMINO-4-HYDROXY-6-HYDROXYMETHYLDIHYDROPTERIDINE PYROPHOSPHOKINASE"/>
    <property type="match status" value="1"/>
</dbReference>
<feature type="domain" description="7,8-dihydro-6-hydroxymethylpterin-pyrophosphokinase" evidence="13">
    <location>
        <begin position="8"/>
        <end position="138"/>
    </location>
</feature>
<dbReference type="NCBIfam" id="TIGR01498">
    <property type="entry name" value="folK"/>
    <property type="match status" value="1"/>
</dbReference>
<evidence type="ECO:0000256" key="1">
    <source>
        <dbReference type="ARBA" id="ARBA00005051"/>
    </source>
</evidence>
<dbReference type="GO" id="GO:0046654">
    <property type="term" value="P:tetrahydrofolate biosynthetic process"/>
    <property type="evidence" value="ECO:0007669"/>
    <property type="project" value="UniProtKB-UniPathway"/>
</dbReference>
<evidence type="ECO:0000313" key="15">
    <source>
        <dbReference type="Proteomes" id="UP000583556"/>
    </source>
</evidence>
<keyword evidence="5 14" id="KW-0808">Transferase</keyword>
<comment type="pathway">
    <text evidence="1">Cofactor biosynthesis; tetrahydrofolate biosynthesis; 2-amino-4-hydroxy-6-hydroxymethyl-7,8-dihydropteridine diphosphate from 7,8-dihydroneopterin triphosphate: step 4/4.</text>
</comment>
<evidence type="ECO:0000256" key="2">
    <source>
        <dbReference type="ARBA" id="ARBA00005810"/>
    </source>
</evidence>
<evidence type="ECO:0000256" key="12">
    <source>
        <dbReference type="ARBA" id="ARBA00033413"/>
    </source>
</evidence>
<evidence type="ECO:0000256" key="6">
    <source>
        <dbReference type="ARBA" id="ARBA00022741"/>
    </source>
</evidence>
<keyword evidence="7 14" id="KW-0418">Kinase</keyword>
<protein>
    <recommendedName>
        <fullName evidence="4">2-amino-4-hydroxy-6-hydroxymethyldihydropteridine pyrophosphokinase</fullName>
        <ecNumber evidence="3">2.7.6.3</ecNumber>
    </recommendedName>
    <alternativeName>
        <fullName evidence="11">6-hydroxymethyl-7,8-dihydropterin pyrophosphokinase</fullName>
    </alternativeName>
    <alternativeName>
        <fullName evidence="12">7,8-dihydro-6-hydroxymethylpterin-pyrophosphokinase</fullName>
    </alternativeName>
</protein>
<dbReference type="InterPro" id="IPR035907">
    <property type="entry name" value="Hppk_sf"/>
</dbReference>
<name>A0A7Y0GAP4_9SPHN</name>
<comment type="function">
    <text evidence="10">Catalyzes the transfer of pyrophosphate from adenosine triphosphate (ATP) to 6-hydroxymethyl-7,8-dihydropterin, an enzymatic step in folate biosynthesis pathway.</text>
</comment>
<keyword evidence="8" id="KW-0067">ATP-binding</keyword>
<organism evidence="14 15">
    <name type="scientific">Novosphingobium olei</name>
    <dbReference type="NCBI Taxonomy" id="2728851"/>
    <lineage>
        <taxon>Bacteria</taxon>
        <taxon>Pseudomonadati</taxon>
        <taxon>Pseudomonadota</taxon>
        <taxon>Alphaproteobacteria</taxon>
        <taxon>Sphingomonadales</taxon>
        <taxon>Sphingomonadaceae</taxon>
        <taxon>Novosphingobium</taxon>
    </lineage>
</organism>
<dbReference type="CDD" id="cd00483">
    <property type="entry name" value="HPPK"/>
    <property type="match status" value="1"/>
</dbReference>
<evidence type="ECO:0000256" key="9">
    <source>
        <dbReference type="ARBA" id="ARBA00022909"/>
    </source>
</evidence>
<dbReference type="AlphaFoldDB" id="A0A7Y0GAP4"/>
<comment type="similarity">
    <text evidence="2">Belongs to the HPPK family.</text>
</comment>
<dbReference type="EC" id="2.7.6.3" evidence="3"/>
<comment type="caution">
    <text evidence="14">The sequence shown here is derived from an EMBL/GenBank/DDBJ whole genome shotgun (WGS) entry which is preliminary data.</text>
</comment>
<dbReference type="Proteomes" id="UP000583556">
    <property type="component" value="Unassembled WGS sequence"/>
</dbReference>
<dbReference type="RefSeq" id="WP_169494777.1">
    <property type="nucleotide sequence ID" value="NZ_JABBGM010000010.1"/>
</dbReference>
<evidence type="ECO:0000256" key="7">
    <source>
        <dbReference type="ARBA" id="ARBA00022777"/>
    </source>
</evidence>
<dbReference type="UniPathway" id="UPA00077">
    <property type="reaction ID" value="UER00155"/>
</dbReference>
<evidence type="ECO:0000256" key="11">
    <source>
        <dbReference type="ARBA" id="ARBA00029766"/>
    </source>
</evidence>
<dbReference type="PANTHER" id="PTHR43071:SF1">
    <property type="entry name" value="2-AMINO-4-HYDROXY-6-HYDROXYMETHYLDIHYDROPTERIDINE PYROPHOSPHOKINASE"/>
    <property type="match status" value="1"/>
</dbReference>
<dbReference type="GO" id="GO:0003848">
    <property type="term" value="F:2-amino-4-hydroxy-6-hydroxymethyldihydropteridine diphosphokinase activity"/>
    <property type="evidence" value="ECO:0007669"/>
    <property type="project" value="UniProtKB-EC"/>
</dbReference>
<evidence type="ECO:0000256" key="8">
    <source>
        <dbReference type="ARBA" id="ARBA00022840"/>
    </source>
</evidence>
<dbReference type="GO" id="GO:0046656">
    <property type="term" value="P:folic acid biosynthetic process"/>
    <property type="evidence" value="ECO:0007669"/>
    <property type="project" value="UniProtKB-KW"/>
</dbReference>
<dbReference type="GO" id="GO:0016301">
    <property type="term" value="F:kinase activity"/>
    <property type="evidence" value="ECO:0007669"/>
    <property type="project" value="UniProtKB-KW"/>
</dbReference>
<dbReference type="GO" id="GO:0005524">
    <property type="term" value="F:ATP binding"/>
    <property type="evidence" value="ECO:0007669"/>
    <property type="project" value="UniProtKB-KW"/>
</dbReference>
<accession>A0A7Y0GAP4</accession>
<evidence type="ECO:0000259" key="13">
    <source>
        <dbReference type="Pfam" id="PF01288"/>
    </source>
</evidence>
<dbReference type="EMBL" id="JABBGM010000010">
    <property type="protein sequence ID" value="NML95466.1"/>
    <property type="molecule type" value="Genomic_DNA"/>
</dbReference>
<evidence type="ECO:0000256" key="5">
    <source>
        <dbReference type="ARBA" id="ARBA00022679"/>
    </source>
</evidence>
<dbReference type="InterPro" id="IPR000550">
    <property type="entry name" value="Hppk"/>
</dbReference>
<evidence type="ECO:0000256" key="3">
    <source>
        <dbReference type="ARBA" id="ARBA00013253"/>
    </source>
</evidence>
<dbReference type="Gene3D" id="3.30.70.560">
    <property type="entry name" value="7,8-Dihydro-6-hydroxymethylpterin-pyrophosphokinase HPPK"/>
    <property type="match status" value="1"/>
</dbReference>
<evidence type="ECO:0000256" key="10">
    <source>
        <dbReference type="ARBA" id="ARBA00029409"/>
    </source>
</evidence>
<evidence type="ECO:0000313" key="14">
    <source>
        <dbReference type="EMBL" id="NML95466.1"/>
    </source>
</evidence>
<proteinExistence type="inferred from homology"/>
<keyword evidence="6" id="KW-0547">Nucleotide-binding</keyword>
<keyword evidence="15" id="KW-1185">Reference proteome</keyword>